<keyword evidence="3" id="KW-1185">Reference proteome</keyword>
<dbReference type="Gene3D" id="3.40.630.30">
    <property type="match status" value="1"/>
</dbReference>
<organism evidence="2 3">
    <name type="scientific">Flexivirga oryzae</name>
    <dbReference type="NCBI Taxonomy" id="1794944"/>
    <lineage>
        <taxon>Bacteria</taxon>
        <taxon>Bacillati</taxon>
        <taxon>Actinomycetota</taxon>
        <taxon>Actinomycetes</taxon>
        <taxon>Micrococcales</taxon>
        <taxon>Dermacoccaceae</taxon>
        <taxon>Flexivirga</taxon>
    </lineage>
</organism>
<evidence type="ECO:0000313" key="2">
    <source>
        <dbReference type="EMBL" id="MBB2893206.1"/>
    </source>
</evidence>
<protein>
    <submittedName>
        <fullName evidence="2">Uncharacterized protein YhfF/GNAT superfamily N-acetyltransferase</fullName>
    </submittedName>
</protein>
<dbReference type="EMBL" id="JACHVQ010000002">
    <property type="protein sequence ID" value="MBB2893206.1"/>
    <property type="molecule type" value="Genomic_DNA"/>
</dbReference>
<accession>A0A839NC40</accession>
<dbReference type="PROSITE" id="PS51186">
    <property type="entry name" value="GNAT"/>
    <property type="match status" value="1"/>
</dbReference>
<proteinExistence type="predicted"/>
<evidence type="ECO:0000259" key="1">
    <source>
        <dbReference type="PROSITE" id="PS51186"/>
    </source>
</evidence>
<name>A0A839NC40_9MICO</name>
<dbReference type="PANTHER" id="PTHR39203:SF1">
    <property type="entry name" value="CYTOPLASMIC PROTEIN"/>
    <property type="match status" value="1"/>
</dbReference>
<dbReference type="RefSeq" id="WP_183321546.1">
    <property type="nucleotide sequence ID" value="NZ_JACHVQ010000002.1"/>
</dbReference>
<dbReference type="SUPFAM" id="SSF55729">
    <property type="entry name" value="Acyl-CoA N-acyltransferases (Nat)"/>
    <property type="match status" value="1"/>
</dbReference>
<reference evidence="2 3" key="1">
    <citation type="submission" date="2020-08" db="EMBL/GenBank/DDBJ databases">
        <title>Sequencing the genomes of 1000 actinobacteria strains.</title>
        <authorList>
            <person name="Klenk H.-P."/>
        </authorList>
    </citation>
    <scope>NUCLEOTIDE SEQUENCE [LARGE SCALE GENOMIC DNA]</scope>
    <source>
        <strain evidence="2 3">DSM 105369</strain>
    </source>
</reference>
<dbReference type="SUPFAM" id="SSF88697">
    <property type="entry name" value="PUA domain-like"/>
    <property type="match status" value="1"/>
</dbReference>
<dbReference type="CDD" id="cd06553">
    <property type="entry name" value="ASCH_Ef3133_like"/>
    <property type="match status" value="1"/>
</dbReference>
<dbReference type="Pfam" id="PF00583">
    <property type="entry name" value="Acetyltransf_1"/>
    <property type="match status" value="1"/>
</dbReference>
<dbReference type="InterPro" id="IPR000182">
    <property type="entry name" value="GNAT_dom"/>
</dbReference>
<evidence type="ECO:0000313" key="3">
    <source>
        <dbReference type="Proteomes" id="UP000559182"/>
    </source>
</evidence>
<dbReference type="InterPro" id="IPR015947">
    <property type="entry name" value="PUA-like_sf"/>
</dbReference>
<dbReference type="Gene3D" id="3.10.400.10">
    <property type="entry name" value="Sulfate adenylyltransferase"/>
    <property type="match status" value="1"/>
</dbReference>
<dbReference type="CDD" id="cd04301">
    <property type="entry name" value="NAT_SF"/>
    <property type="match status" value="1"/>
</dbReference>
<dbReference type="Proteomes" id="UP000559182">
    <property type="component" value="Unassembled WGS sequence"/>
</dbReference>
<comment type="caution">
    <text evidence="2">The sequence shown here is derived from an EMBL/GenBank/DDBJ whole genome shotgun (WGS) entry which is preliminary data.</text>
</comment>
<gene>
    <name evidence="2" type="ORF">FHU39_003224</name>
</gene>
<dbReference type="InterPro" id="IPR016181">
    <property type="entry name" value="Acyl_CoA_acyltransferase"/>
</dbReference>
<dbReference type="AlphaFoldDB" id="A0A839NC40"/>
<dbReference type="GO" id="GO:0016747">
    <property type="term" value="F:acyltransferase activity, transferring groups other than amino-acyl groups"/>
    <property type="evidence" value="ECO:0007669"/>
    <property type="project" value="InterPro"/>
</dbReference>
<sequence>MSDDEALTDFWQVCRERLPQLPAQQPQAWAFGATAEQADELLGLVLRGVKTATASSLWDYEADGDPLPEVGELSILLDSSGAPHALIETTEVRTVPFDEVGPEHARAEGEGDRTLEAWRAIHERFWTEHSSSPRGFEPTMPVVCERFRLLYPTAPTVVVRPVDAADEARWRELFRGYRDFYRLPDSDEVVSRVWGWLMDPEHECQGLVAETADGLIAIGDYRRFARPSTGTVGLWLDDLFTDPAARGNGAGRAIIARLTDIAASEGLSVVRWITADDNQQAQALYDQVAARTRWVTYDATPDDGAQL</sequence>
<dbReference type="InterPro" id="IPR009326">
    <property type="entry name" value="DUF984"/>
</dbReference>
<dbReference type="InterPro" id="IPR007374">
    <property type="entry name" value="ASCH_domain"/>
</dbReference>
<dbReference type="Pfam" id="PF04266">
    <property type="entry name" value="ASCH"/>
    <property type="match status" value="1"/>
</dbReference>
<keyword evidence="2" id="KW-0808">Transferase</keyword>
<dbReference type="SMART" id="SM01022">
    <property type="entry name" value="ASCH"/>
    <property type="match status" value="1"/>
</dbReference>
<feature type="domain" description="N-acetyltransferase" evidence="1">
    <location>
        <begin position="157"/>
        <end position="307"/>
    </location>
</feature>
<dbReference type="PANTHER" id="PTHR39203">
    <property type="entry name" value="CYTOPLASMIC PROTEIN-RELATED"/>
    <property type="match status" value="1"/>
</dbReference>